<organism evidence="2 3">
    <name type="scientific">Ambispora leptoticha</name>
    <dbReference type="NCBI Taxonomy" id="144679"/>
    <lineage>
        <taxon>Eukaryota</taxon>
        <taxon>Fungi</taxon>
        <taxon>Fungi incertae sedis</taxon>
        <taxon>Mucoromycota</taxon>
        <taxon>Glomeromycotina</taxon>
        <taxon>Glomeromycetes</taxon>
        <taxon>Archaeosporales</taxon>
        <taxon>Ambisporaceae</taxon>
        <taxon>Ambispora</taxon>
    </lineage>
</organism>
<reference evidence="2" key="1">
    <citation type="submission" date="2021-06" db="EMBL/GenBank/DDBJ databases">
        <authorList>
            <person name="Kallberg Y."/>
            <person name="Tangrot J."/>
            <person name="Rosling A."/>
        </authorList>
    </citation>
    <scope>NUCLEOTIDE SEQUENCE</scope>
    <source>
        <strain evidence="2">FL130A</strain>
    </source>
</reference>
<dbReference type="EMBL" id="CAJVPS010055265">
    <property type="protein sequence ID" value="CAG8775316.1"/>
    <property type="molecule type" value="Genomic_DNA"/>
</dbReference>
<feature type="signal peptide" evidence="1">
    <location>
        <begin position="1"/>
        <end position="15"/>
    </location>
</feature>
<dbReference type="AlphaFoldDB" id="A0A9N9NYF1"/>
<dbReference type="Proteomes" id="UP000789508">
    <property type="component" value="Unassembled WGS sequence"/>
</dbReference>
<keyword evidence="3" id="KW-1185">Reference proteome</keyword>
<evidence type="ECO:0000313" key="2">
    <source>
        <dbReference type="EMBL" id="CAG8775316.1"/>
    </source>
</evidence>
<gene>
    <name evidence="2" type="ORF">ALEPTO_LOCUS14367</name>
</gene>
<evidence type="ECO:0000313" key="3">
    <source>
        <dbReference type="Proteomes" id="UP000789508"/>
    </source>
</evidence>
<feature type="non-terminal residue" evidence="2">
    <location>
        <position position="61"/>
    </location>
</feature>
<name>A0A9N9NYF1_9GLOM</name>
<comment type="caution">
    <text evidence="2">The sequence shown here is derived from an EMBL/GenBank/DDBJ whole genome shotgun (WGS) entry which is preliminary data.</text>
</comment>
<sequence length="61" mass="6777">DVLLMLILVSQLVEEAFLILMESRGNYSYERTQGAPFLLVCTSHTATSIEILTIDITSNTT</sequence>
<accession>A0A9N9NYF1</accession>
<feature type="chain" id="PRO_5040305401" evidence="1">
    <location>
        <begin position="16"/>
        <end position="61"/>
    </location>
</feature>
<protein>
    <submittedName>
        <fullName evidence="2">13464_t:CDS:1</fullName>
    </submittedName>
</protein>
<evidence type="ECO:0000256" key="1">
    <source>
        <dbReference type="SAM" id="SignalP"/>
    </source>
</evidence>
<proteinExistence type="predicted"/>
<keyword evidence="1" id="KW-0732">Signal</keyword>